<evidence type="ECO:0000313" key="2">
    <source>
        <dbReference type="EMBL" id="OKH25811.1"/>
    </source>
</evidence>
<dbReference type="AlphaFoldDB" id="A0A1U7HQG5"/>
<dbReference type="InterPro" id="IPR029063">
    <property type="entry name" value="SAM-dependent_MTases_sf"/>
</dbReference>
<dbReference type="Pfam" id="PF05050">
    <property type="entry name" value="Methyltransf_21"/>
    <property type="match status" value="1"/>
</dbReference>
<comment type="caution">
    <text evidence="2">The sequence shown here is derived from an EMBL/GenBank/DDBJ whole genome shotgun (WGS) entry which is preliminary data.</text>
</comment>
<dbReference type="RefSeq" id="WP_073549712.1">
    <property type="nucleotide sequence ID" value="NZ_CAWMVK010000043.1"/>
</dbReference>
<reference evidence="2 3" key="1">
    <citation type="submission" date="2016-11" db="EMBL/GenBank/DDBJ databases">
        <title>Draft Genome Sequences of Nine Cyanobacterial Strains from Diverse Habitats.</title>
        <authorList>
            <person name="Zhu T."/>
            <person name="Hou S."/>
            <person name="Lu X."/>
            <person name="Hess W.R."/>
        </authorList>
    </citation>
    <scope>NUCLEOTIDE SEQUENCE [LARGE SCALE GENOMIC DNA]</scope>
    <source>
        <strain evidence="2 3">5.2 s.c.1</strain>
    </source>
</reference>
<sequence>MLLKKISLFNKAKYRTRASATKEIPTRTDQYIYTSKLESLQVEVIFDVGANIGQTAIKFAQSFPKAKIFSFEPVAATFKQLRENTQKNSSISCFQIGLGAASGKYEIFLKSNSQCNSFVFDSNSSISNSEKVAVKTVKEFYQENNIQKIDILKTDNEGFDLQVIQGAEALLKKARVLLILSEVSFNPSDTLHTNFFKLKSYLENFNFEFLGSYDFGYSKKGGLKYCNALFQNT</sequence>
<protein>
    <recommendedName>
        <fullName evidence="1">Methyltransferase FkbM domain-containing protein</fullName>
    </recommendedName>
</protein>
<name>A0A1U7HQG5_9CHRO</name>
<keyword evidence="3" id="KW-1185">Reference proteome</keyword>
<dbReference type="Gene3D" id="3.40.50.150">
    <property type="entry name" value="Vaccinia Virus protein VP39"/>
    <property type="match status" value="1"/>
</dbReference>
<gene>
    <name evidence="2" type="ORF">NIES1031_12480</name>
</gene>
<dbReference type="InterPro" id="IPR052514">
    <property type="entry name" value="SAM-dependent_MTase"/>
</dbReference>
<accession>A0A1U7HQG5</accession>
<proteinExistence type="predicted"/>
<organism evidence="2 3">
    <name type="scientific">Chroogloeocystis siderophila 5.2 s.c.1</name>
    <dbReference type="NCBI Taxonomy" id="247279"/>
    <lineage>
        <taxon>Bacteria</taxon>
        <taxon>Bacillati</taxon>
        <taxon>Cyanobacteriota</taxon>
        <taxon>Cyanophyceae</taxon>
        <taxon>Oscillatoriophycideae</taxon>
        <taxon>Chroococcales</taxon>
        <taxon>Chroococcaceae</taxon>
        <taxon>Chroogloeocystis</taxon>
    </lineage>
</organism>
<dbReference type="InterPro" id="IPR006342">
    <property type="entry name" value="FkbM_mtfrase"/>
</dbReference>
<evidence type="ECO:0000259" key="1">
    <source>
        <dbReference type="Pfam" id="PF05050"/>
    </source>
</evidence>
<dbReference type="NCBIfam" id="TIGR01444">
    <property type="entry name" value="fkbM_fam"/>
    <property type="match status" value="1"/>
</dbReference>
<dbReference type="EMBL" id="MRCC01000009">
    <property type="protein sequence ID" value="OKH25811.1"/>
    <property type="molecule type" value="Genomic_DNA"/>
</dbReference>
<dbReference type="SUPFAM" id="SSF53335">
    <property type="entry name" value="S-adenosyl-L-methionine-dependent methyltransferases"/>
    <property type="match status" value="1"/>
</dbReference>
<dbReference type="PANTHER" id="PTHR34203:SF15">
    <property type="entry name" value="SLL1173 PROTEIN"/>
    <property type="match status" value="1"/>
</dbReference>
<feature type="domain" description="Methyltransferase FkbM" evidence="1">
    <location>
        <begin position="47"/>
        <end position="209"/>
    </location>
</feature>
<dbReference type="PANTHER" id="PTHR34203">
    <property type="entry name" value="METHYLTRANSFERASE, FKBM FAMILY PROTEIN"/>
    <property type="match status" value="1"/>
</dbReference>
<dbReference type="Proteomes" id="UP000185984">
    <property type="component" value="Unassembled WGS sequence"/>
</dbReference>
<dbReference type="STRING" id="247279.NIES1031_12480"/>
<evidence type="ECO:0000313" key="3">
    <source>
        <dbReference type="Proteomes" id="UP000185984"/>
    </source>
</evidence>